<dbReference type="HOGENOM" id="CLU_017959_5_4_1"/>
<feature type="transmembrane region" description="Helical" evidence="7">
    <location>
        <begin position="504"/>
        <end position="524"/>
    </location>
</feature>
<reference evidence="8 9" key="1">
    <citation type="journal article" date="2013" name="Nature">
        <title>Insights into bilaterian evolution from three spiralian genomes.</title>
        <authorList>
            <person name="Simakov O."/>
            <person name="Marletaz F."/>
            <person name="Cho S.J."/>
            <person name="Edsinger-Gonzales E."/>
            <person name="Havlak P."/>
            <person name="Hellsten U."/>
            <person name="Kuo D.H."/>
            <person name="Larsson T."/>
            <person name="Lv J."/>
            <person name="Arendt D."/>
            <person name="Savage R."/>
            <person name="Osoegawa K."/>
            <person name="de Jong P."/>
            <person name="Grimwood J."/>
            <person name="Chapman J.A."/>
            <person name="Shapiro H."/>
            <person name="Aerts A."/>
            <person name="Otillar R.P."/>
            <person name="Terry A.Y."/>
            <person name="Boore J.L."/>
            <person name="Grigoriev I.V."/>
            <person name="Lindberg D.R."/>
            <person name="Seaver E.C."/>
            <person name="Weisblat D.A."/>
            <person name="Putnam N.H."/>
            <person name="Rokhsar D.S."/>
        </authorList>
    </citation>
    <scope>NUCLEOTIDE SEQUENCE [LARGE SCALE GENOMIC DNA]</scope>
</reference>
<dbReference type="GO" id="GO:0016020">
    <property type="term" value="C:membrane"/>
    <property type="evidence" value="ECO:0007669"/>
    <property type="project" value="UniProtKB-SubCell"/>
</dbReference>
<proteinExistence type="inferred from homology"/>
<keyword evidence="3 7" id="KW-0812">Transmembrane</keyword>
<protein>
    <recommendedName>
        <fullName evidence="10">SLC26A/SulP transporter domain-containing protein</fullName>
    </recommendedName>
</protein>
<evidence type="ECO:0000256" key="2">
    <source>
        <dbReference type="ARBA" id="ARBA00008821"/>
    </source>
</evidence>
<dbReference type="OMA" id="MEQNANS"/>
<evidence type="ECO:0000256" key="7">
    <source>
        <dbReference type="SAM" id="Phobius"/>
    </source>
</evidence>
<feature type="transmembrane region" description="Helical" evidence="7">
    <location>
        <begin position="466"/>
        <end position="484"/>
    </location>
</feature>
<keyword evidence="5 7" id="KW-0472">Membrane</keyword>
<feature type="transmembrane region" description="Helical" evidence="7">
    <location>
        <begin position="407"/>
        <end position="425"/>
    </location>
</feature>
<feature type="transmembrane region" description="Helical" evidence="7">
    <location>
        <begin position="220"/>
        <end position="237"/>
    </location>
</feature>
<feature type="transmembrane region" description="Helical" evidence="7">
    <location>
        <begin position="164"/>
        <end position="185"/>
    </location>
</feature>
<dbReference type="PANTHER" id="PTHR11119">
    <property type="entry name" value="XANTHINE-URACIL / VITAMIN C PERMEASE FAMILY MEMBER"/>
    <property type="match status" value="1"/>
</dbReference>
<evidence type="ECO:0000256" key="4">
    <source>
        <dbReference type="ARBA" id="ARBA00022989"/>
    </source>
</evidence>
<feature type="transmembrane region" description="Helical" evidence="7">
    <location>
        <begin position="257"/>
        <end position="283"/>
    </location>
</feature>
<sequence>MAEQSNGKNFEECVPLNAKSKDAEAADENRQDEEVEFDIEEPVKLYFKISDRPPVQVNILLSVQQALLSVSSSLSISLLVSELVCAGDDPEIQAQLLGTTFMMAGIATLLMCTVGCRLPIFQGPSSSYIIPLLGLTNLAEWSCPNQEYLSKLSLRSNEQRSYNFLQGSLMVAGTIHMLIGFTGLVGVVARYVGPITIVPALLLVVYYMHRISVKFAETHWGTSVATALCGIILSLYLRNYKTPIPFWTKKRGFHIIWYPLHQVFSILLSVIFGWILSVILTYAGVLSSDPTSTGYYARTDARNEILSRNPWFFFPYPCQFSMPQFDASAFAGAMVATIMSIVDSICDYNACARICYVPFPPSHALNRGIFWEGLMSFFAGITGCGHGTNSYGGNIGAIGISKAGSRLILQGCGVIYILFAVLGKLNAAFITIPYSVLGGTMIINFGIFFGVILSQLQFVNLNDTRNLAILGISVLVGFMLPHWVEKRPDGLNTGIEGLDRTLTMLAANGVFVAGFVACFLDNTVSGRD</sequence>
<evidence type="ECO:0000256" key="1">
    <source>
        <dbReference type="ARBA" id="ARBA00004141"/>
    </source>
</evidence>
<dbReference type="KEGG" id="lgi:LOTGIDRAFT_121694"/>
<evidence type="ECO:0000256" key="5">
    <source>
        <dbReference type="ARBA" id="ARBA00023136"/>
    </source>
</evidence>
<dbReference type="GeneID" id="20232007"/>
<organism evidence="8 9">
    <name type="scientific">Lottia gigantea</name>
    <name type="common">Giant owl limpet</name>
    <dbReference type="NCBI Taxonomy" id="225164"/>
    <lineage>
        <taxon>Eukaryota</taxon>
        <taxon>Metazoa</taxon>
        <taxon>Spiralia</taxon>
        <taxon>Lophotrochozoa</taxon>
        <taxon>Mollusca</taxon>
        <taxon>Gastropoda</taxon>
        <taxon>Patellogastropoda</taxon>
        <taxon>Lottioidea</taxon>
        <taxon>Lottiidae</taxon>
        <taxon>Lottia</taxon>
    </lineage>
</organism>
<keyword evidence="9" id="KW-1185">Reference proteome</keyword>
<evidence type="ECO:0000313" key="9">
    <source>
        <dbReference type="Proteomes" id="UP000030746"/>
    </source>
</evidence>
<dbReference type="InterPro" id="IPR006043">
    <property type="entry name" value="NCS2"/>
</dbReference>
<feature type="compositionally biased region" description="Basic and acidic residues" evidence="6">
    <location>
        <begin position="19"/>
        <end position="29"/>
    </location>
</feature>
<feature type="transmembrane region" description="Helical" evidence="7">
    <location>
        <begin position="191"/>
        <end position="208"/>
    </location>
</feature>
<feature type="region of interest" description="Disordered" evidence="6">
    <location>
        <begin position="1"/>
        <end position="34"/>
    </location>
</feature>
<gene>
    <name evidence="8" type="ORF">LOTGIDRAFT_121694</name>
</gene>
<dbReference type="EMBL" id="KB202163">
    <property type="protein sequence ID" value="ESO91991.1"/>
    <property type="molecule type" value="Genomic_DNA"/>
</dbReference>
<accession>V4AF68</accession>
<feature type="transmembrane region" description="Helical" evidence="7">
    <location>
        <begin position="431"/>
        <end position="454"/>
    </location>
</feature>
<dbReference type="CTD" id="20232007"/>
<dbReference type="Proteomes" id="UP000030746">
    <property type="component" value="Unassembled WGS sequence"/>
</dbReference>
<keyword evidence="4 7" id="KW-1133">Transmembrane helix</keyword>
<evidence type="ECO:0000256" key="6">
    <source>
        <dbReference type="SAM" id="MobiDB-lite"/>
    </source>
</evidence>
<dbReference type="STRING" id="225164.V4AF68"/>
<dbReference type="RefSeq" id="XP_009057303.1">
    <property type="nucleotide sequence ID" value="XM_009059055.1"/>
</dbReference>
<evidence type="ECO:0000313" key="8">
    <source>
        <dbReference type="EMBL" id="ESO91991.1"/>
    </source>
</evidence>
<evidence type="ECO:0008006" key="10">
    <source>
        <dbReference type="Google" id="ProtNLM"/>
    </source>
</evidence>
<comment type="subcellular location">
    <subcellularLocation>
        <location evidence="1">Membrane</location>
        <topology evidence="1">Multi-pass membrane protein</topology>
    </subcellularLocation>
</comment>
<dbReference type="OrthoDB" id="1641903at2759"/>
<dbReference type="AlphaFoldDB" id="V4AF68"/>
<evidence type="ECO:0000256" key="3">
    <source>
        <dbReference type="ARBA" id="ARBA00022692"/>
    </source>
</evidence>
<dbReference type="GO" id="GO:0022857">
    <property type="term" value="F:transmembrane transporter activity"/>
    <property type="evidence" value="ECO:0007669"/>
    <property type="project" value="InterPro"/>
</dbReference>
<dbReference type="Pfam" id="PF00860">
    <property type="entry name" value="Xan_ur_permease"/>
    <property type="match status" value="1"/>
</dbReference>
<comment type="similarity">
    <text evidence="2">Belongs to the nucleobase:cation symporter-2 (NCS2) (TC 2.A.40) family.</text>
</comment>
<name>V4AF68_LOTGI</name>